<keyword evidence="2" id="KW-1185">Reference proteome</keyword>
<accession>A0A821XYB2</accession>
<evidence type="ECO:0000313" key="2">
    <source>
        <dbReference type="Proteomes" id="UP000663880"/>
    </source>
</evidence>
<comment type="caution">
    <text evidence="1">The sequence shown here is derived from an EMBL/GenBank/DDBJ whole genome shotgun (WGS) entry which is preliminary data.</text>
</comment>
<evidence type="ECO:0000313" key="1">
    <source>
        <dbReference type="EMBL" id="CAF4950854.1"/>
    </source>
</evidence>
<dbReference type="AlphaFoldDB" id="A0A821XYB2"/>
<evidence type="ECO:0008006" key="3">
    <source>
        <dbReference type="Google" id="ProtNLM"/>
    </source>
</evidence>
<gene>
    <name evidence="1" type="ORF">PMACD_LOCUS15676</name>
</gene>
<sequence>MLRGVLQIHKDDEIIDYIEAQNKQIFSGIIEEERRMTVKRRKTARNPHLQNIILQVSPTIWRRMVEVGRVHVELQRVVVHDQSPLIQCTNCLGYGHTRKYCESTKEVCAHCGEEHKKADCQKYKAGDPPMCVNCTMLNVNADHNAFDTDCPTRARWEAMARSTVAVLLRAPTGDRMAT</sequence>
<proteinExistence type="predicted"/>
<dbReference type="Proteomes" id="UP000663880">
    <property type="component" value="Unassembled WGS sequence"/>
</dbReference>
<name>A0A821XYB2_9NEOP</name>
<dbReference type="OrthoDB" id="10022108at2759"/>
<organism evidence="1 2">
    <name type="scientific">Pieris macdunnoughi</name>
    <dbReference type="NCBI Taxonomy" id="345717"/>
    <lineage>
        <taxon>Eukaryota</taxon>
        <taxon>Metazoa</taxon>
        <taxon>Ecdysozoa</taxon>
        <taxon>Arthropoda</taxon>
        <taxon>Hexapoda</taxon>
        <taxon>Insecta</taxon>
        <taxon>Pterygota</taxon>
        <taxon>Neoptera</taxon>
        <taxon>Endopterygota</taxon>
        <taxon>Lepidoptera</taxon>
        <taxon>Glossata</taxon>
        <taxon>Ditrysia</taxon>
        <taxon>Papilionoidea</taxon>
        <taxon>Pieridae</taxon>
        <taxon>Pierinae</taxon>
        <taxon>Pieris</taxon>
    </lineage>
</organism>
<reference evidence="1" key="1">
    <citation type="submission" date="2021-02" db="EMBL/GenBank/DDBJ databases">
        <authorList>
            <person name="Steward A R."/>
        </authorList>
    </citation>
    <scope>NUCLEOTIDE SEQUENCE</scope>
</reference>
<protein>
    <recommendedName>
        <fullName evidence="3">Nucleic-acid-binding protein from mobile element jockey</fullName>
    </recommendedName>
</protein>
<dbReference type="EMBL" id="CAJOBZ010000072">
    <property type="protein sequence ID" value="CAF4950854.1"/>
    <property type="molecule type" value="Genomic_DNA"/>
</dbReference>